<dbReference type="GO" id="GO:0005975">
    <property type="term" value="P:carbohydrate metabolic process"/>
    <property type="evidence" value="ECO:0007669"/>
    <property type="project" value="UniProtKB-ARBA"/>
</dbReference>
<proteinExistence type="predicted"/>
<feature type="region of interest" description="Disordered" evidence="1">
    <location>
        <begin position="602"/>
        <end position="628"/>
    </location>
</feature>
<feature type="non-terminal residue" evidence="2">
    <location>
        <position position="747"/>
    </location>
</feature>
<dbReference type="Gene3D" id="2.60.40.10">
    <property type="entry name" value="Immunoglobulins"/>
    <property type="match status" value="1"/>
</dbReference>
<feature type="region of interest" description="Disordered" evidence="1">
    <location>
        <begin position="310"/>
        <end position="334"/>
    </location>
</feature>
<comment type="caution">
    <text evidence="2">The sequence shown here is derived from an EMBL/GenBank/DDBJ whole genome shotgun (WGS) entry which is preliminary data.</text>
</comment>
<dbReference type="EMBL" id="ATJJ01000017">
    <property type="protein sequence ID" value="EPI49023.1"/>
    <property type="molecule type" value="Genomic_DNA"/>
</dbReference>
<protein>
    <submittedName>
        <fullName evidence="2">Uncharacterized protein</fullName>
    </submittedName>
</protein>
<dbReference type="Proteomes" id="UP000014521">
    <property type="component" value="Unassembled WGS sequence"/>
</dbReference>
<evidence type="ECO:0000313" key="2">
    <source>
        <dbReference type="EMBL" id="EPI49023.1"/>
    </source>
</evidence>
<name>S4GIK4_GARVA</name>
<feature type="compositionally biased region" description="Basic and acidic residues" evidence="1">
    <location>
        <begin position="617"/>
        <end position="628"/>
    </location>
</feature>
<accession>S4GIK4</accession>
<dbReference type="AlphaFoldDB" id="S4GIK4"/>
<dbReference type="HOGENOM" id="CLU_363925_0_0_11"/>
<feature type="compositionally biased region" description="Basic and acidic residues" evidence="1">
    <location>
        <begin position="315"/>
        <end position="334"/>
    </location>
</feature>
<evidence type="ECO:0000313" key="3">
    <source>
        <dbReference type="Proteomes" id="UP000014521"/>
    </source>
</evidence>
<evidence type="ECO:0000256" key="1">
    <source>
        <dbReference type="SAM" id="MobiDB-lite"/>
    </source>
</evidence>
<dbReference type="InterPro" id="IPR013783">
    <property type="entry name" value="Ig-like_fold"/>
</dbReference>
<sequence length="747" mass="81477">MAVTTRTPLSTPTYTATAKSLTKAAGPVYQDREYVPLGEKKPWLQYPNILEFRRLRGRNSNATEIKSDEEGSDSDWKAVNDKTAMYAHVETRGGSDYLVFDIFFNNNAKSMIDKSDRQWYLWQVPYAIADLDSNGLYKSDTVTNLKYDAYRPKKEGHILSQDPEAFDKDDSLSFSVPNMKQTDQHLGKKGYALYQVGIGLNPGDKLYTDLGQIFHGNANDPLISRMAGDQATYAFNNGSQYNKNYGFGITVTKSYANVAYHMHAELKLRPGAINKNAGNYNDKYANIQNAWTWANSGSWGKTTSSAYTVISGRDPNNDEDKDGKLKRNKTDSRAPKIYHNGKEITDDNQTIQLNTGDKLSFTTTDNKGYIEKFSISGLTKTPKIKQGAGSESNPLSSDGIKVTKEMKDKEVTITSEDGSGNVTTRKVKVTVTKKKTLADEHPLTGKTITTTVGDELPQLTELVTIKNGDKLEKQPTLKWNGTAPNTKTVGVFTYEKKIKGEYSDGSKSFTGVTINVKPKKPVIETDLTDLAGRTGQKVTVSVGSGIPTGAKVTTTVKLFDKNGNEIGSTTTINNGKADITVNGEMPEGYVYATTTVKKLEEKTSKTTTPGFELTSDNSDKKQATTPKDTKAPTITVTATSSSVTVGQDLNIHIVATDDVQVKDINTIQALKGANLLQDTDLTSGRAGVSKTTDTDQKQVLDLTIKNMQPKEVGTHTITFTVKDSAGKTGTATLTITVKPAAPTVTTP</sequence>
<reference evidence="2 3" key="1">
    <citation type="submission" date="2013-06" db="EMBL/GenBank/DDBJ databases">
        <authorList>
            <person name="Weinstock G."/>
            <person name="Sodergren E."/>
            <person name="Lobos E.A."/>
            <person name="Fulton L."/>
            <person name="Fulton R."/>
            <person name="Courtney L."/>
            <person name="Fronick C."/>
            <person name="O'Laughlin M."/>
            <person name="Godfrey J."/>
            <person name="Wilson R.M."/>
            <person name="Miner T."/>
            <person name="Farmer C."/>
            <person name="Delehaunty K."/>
            <person name="Cordes M."/>
            <person name="Minx P."/>
            <person name="Tomlinson C."/>
            <person name="Chen J."/>
            <person name="Wollam A."/>
            <person name="Pepin K.H."/>
            <person name="Bhonagiri V."/>
            <person name="Zhang X."/>
            <person name="Warren W."/>
            <person name="Mitreva M."/>
            <person name="Mardis E.R."/>
            <person name="Wilson R.K."/>
        </authorList>
    </citation>
    <scope>NUCLEOTIDE SEQUENCE [LARGE SCALE GENOMIC DNA]</scope>
    <source>
        <strain evidence="2 3">JCP8108</strain>
    </source>
</reference>
<gene>
    <name evidence="2" type="ORF">HMPREF1581_00409</name>
</gene>
<organism evidence="2 3">
    <name type="scientific">Gardnerella vaginalis JCP8108</name>
    <dbReference type="NCBI Taxonomy" id="1261066"/>
    <lineage>
        <taxon>Bacteria</taxon>
        <taxon>Bacillati</taxon>
        <taxon>Actinomycetota</taxon>
        <taxon>Actinomycetes</taxon>
        <taxon>Bifidobacteriales</taxon>
        <taxon>Bifidobacteriaceae</taxon>
        <taxon>Gardnerella</taxon>
    </lineage>
</organism>